<sequence>MEDMKMMNMGGEGQAQMTFYWGRPTDILIRGWPGESPTMYALALITIFLTSVLIEWLSHARLVKPQMNDTVAGLLQTLMYAVRTCLAYLVMLAVMSFNVGIFVAAIGGYGAGFMIFGSRVFKKSGEDDGGKPADLPPFTC</sequence>
<dbReference type="AlphaFoldDB" id="A0A7N0TGA7"/>
<feature type="transmembrane region" description="Helical" evidence="6">
    <location>
        <begin position="70"/>
        <end position="91"/>
    </location>
</feature>
<evidence type="ECO:0000256" key="5">
    <source>
        <dbReference type="ARBA" id="ARBA00023136"/>
    </source>
</evidence>
<dbReference type="SUPFAM" id="SSF82861">
    <property type="entry name" value="Mechanosensitive channel protein MscS (YggB), transmembrane region"/>
    <property type="match status" value="1"/>
</dbReference>
<dbReference type="InterPro" id="IPR011014">
    <property type="entry name" value="MscS_channel_TM-2"/>
</dbReference>
<keyword evidence="4 6" id="KW-1133">Transmembrane helix</keyword>
<keyword evidence="5 6" id="KW-0472">Membrane</keyword>
<organism evidence="7 8">
    <name type="scientific">Kalanchoe fedtschenkoi</name>
    <name type="common">Lavender scallops</name>
    <name type="synonym">South American air plant</name>
    <dbReference type="NCBI Taxonomy" id="63787"/>
    <lineage>
        <taxon>Eukaryota</taxon>
        <taxon>Viridiplantae</taxon>
        <taxon>Streptophyta</taxon>
        <taxon>Embryophyta</taxon>
        <taxon>Tracheophyta</taxon>
        <taxon>Spermatophyta</taxon>
        <taxon>Magnoliopsida</taxon>
        <taxon>eudicotyledons</taxon>
        <taxon>Gunneridae</taxon>
        <taxon>Pentapetalae</taxon>
        <taxon>Saxifragales</taxon>
        <taxon>Crassulaceae</taxon>
        <taxon>Kalanchoe</taxon>
    </lineage>
</organism>
<evidence type="ECO:0000313" key="8">
    <source>
        <dbReference type="Proteomes" id="UP000594263"/>
    </source>
</evidence>
<dbReference type="Pfam" id="PF04145">
    <property type="entry name" value="Ctr"/>
    <property type="match status" value="2"/>
</dbReference>
<comment type="similarity">
    <text evidence="1 6">Belongs to the copper transporter (Ctr) (TC 1.A.56) family. SLC31A subfamily.</text>
</comment>
<dbReference type="EnsemblPlants" id="Kaladp0036s0245.1.v1.1">
    <property type="protein sequence ID" value="Kaladp0036s0245.1.v1.1.CDS.1"/>
    <property type="gene ID" value="Kaladp0036s0245.v1.1"/>
</dbReference>
<feature type="transmembrane region" description="Helical" evidence="6">
    <location>
        <begin position="97"/>
        <end position="116"/>
    </location>
</feature>
<keyword evidence="6" id="KW-0406">Ion transport</keyword>
<evidence type="ECO:0000256" key="2">
    <source>
        <dbReference type="ARBA" id="ARBA00022692"/>
    </source>
</evidence>
<evidence type="ECO:0000256" key="6">
    <source>
        <dbReference type="RuleBase" id="RU367022"/>
    </source>
</evidence>
<evidence type="ECO:0000256" key="4">
    <source>
        <dbReference type="ARBA" id="ARBA00022989"/>
    </source>
</evidence>
<keyword evidence="3 6" id="KW-0187">Copper transport</keyword>
<dbReference type="GO" id="GO:0005375">
    <property type="term" value="F:copper ion transmembrane transporter activity"/>
    <property type="evidence" value="ECO:0007669"/>
    <property type="project" value="UniProtKB-UniRule"/>
</dbReference>
<evidence type="ECO:0000256" key="3">
    <source>
        <dbReference type="ARBA" id="ARBA00022796"/>
    </source>
</evidence>
<dbReference type="OMA" id="GNTTEIM"/>
<keyword evidence="8" id="KW-1185">Reference proteome</keyword>
<comment type="subcellular location">
    <subcellularLocation>
        <location evidence="6">Membrane</location>
        <topology evidence="6">Multi-pass membrane protein</topology>
    </subcellularLocation>
</comment>
<proteinExistence type="inferred from homology"/>
<dbReference type="InterPro" id="IPR007274">
    <property type="entry name" value="Cop_transporter"/>
</dbReference>
<reference evidence="7" key="1">
    <citation type="submission" date="2021-01" db="UniProtKB">
        <authorList>
            <consortium name="EnsemblPlants"/>
        </authorList>
    </citation>
    <scope>IDENTIFICATION</scope>
</reference>
<feature type="transmembrane region" description="Helical" evidence="6">
    <location>
        <begin position="39"/>
        <end position="58"/>
    </location>
</feature>
<keyword evidence="6" id="KW-0186">Copper</keyword>
<keyword evidence="2 6" id="KW-0812">Transmembrane</keyword>
<dbReference type="PANTHER" id="PTHR12483:SF83">
    <property type="entry name" value="COPPER TRANSPORT PROTEIN"/>
    <property type="match status" value="1"/>
</dbReference>
<dbReference type="GO" id="GO:0005886">
    <property type="term" value="C:plasma membrane"/>
    <property type="evidence" value="ECO:0007669"/>
    <property type="project" value="TreeGrafter"/>
</dbReference>
<evidence type="ECO:0000256" key="1">
    <source>
        <dbReference type="ARBA" id="ARBA00006921"/>
    </source>
</evidence>
<protein>
    <recommendedName>
        <fullName evidence="6">Copper transport protein</fullName>
    </recommendedName>
</protein>
<dbReference type="Proteomes" id="UP000594263">
    <property type="component" value="Unplaced"/>
</dbReference>
<accession>A0A7N0TGA7</accession>
<evidence type="ECO:0000313" key="7">
    <source>
        <dbReference type="EnsemblPlants" id="Kaladp0036s0245.1.v1.1.CDS.1"/>
    </source>
</evidence>
<dbReference type="PANTHER" id="PTHR12483">
    <property type="entry name" value="SOLUTE CARRIER FAMILY 31 COPPER TRANSPORTERS"/>
    <property type="match status" value="1"/>
</dbReference>
<dbReference type="Gramene" id="Kaladp0036s0245.1.v1.1">
    <property type="protein sequence ID" value="Kaladp0036s0245.1.v1.1.CDS.1"/>
    <property type="gene ID" value="Kaladp0036s0245.v1.1"/>
</dbReference>
<name>A0A7N0TGA7_KALFE</name>
<keyword evidence="6" id="KW-0813">Transport</keyword>